<accession>A0A367XN69</accession>
<dbReference type="EMBL" id="QLNQ01000030">
    <property type="protein sequence ID" value="RCK54998.1"/>
    <property type="molecule type" value="Genomic_DNA"/>
</dbReference>
<dbReference type="Pfam" id="PF04444">
    <property type="entry name" value="Dioxygenase_N"/>
    <property type="match status" value="1"/>
</dbReference>
<proteinExistence type="inferred from homology"/>
<evidence type="ECO:0000256" key="5">
    <source>
        <dbReference type="ARBA" id="ARBA00023002"/>
    </source>
</evidence>
<feature type="compositionally biased region" description="Pro residues" evidence="7">
    <location>
        <begin position="1"/>
        <end position="16"/>
    </location>
</feature>
<feature type="region of interest" description="Disordered" evidence="7">
    <location>
        <begin position="1"/>
        <end position="22"/>
    </location>
</feature>
<dbReference type="GO" id="GO:0009712">
    <property type="term" value="P:catechol-containing compound metabolic process"/>
    <property type="evidence" value="ECO:0007669"/>
    <property type="project" value="InterPro"/>
</dbReference>
<evidence type="ECO:0000256" key="4">
    <source>
        <dbReference type="ARBA" id="ARBA00022964"/>
    </source>
</evidence>
<dbReference type="InterPro" id="IPR007535">
    <property type="entry name" value="Catechol_dOase_N"/>
</dbReference>
<evidence type="ECO:0000256" key="2">
    <source>
        <dbReference type="ARBA" id="ARBA00007825"/>
    </source>
</evidence>
<protein>
    <submittedName>
        <fullName evidence="9">Hydroxyquinol 1,2-dioxygenase</fullName>
    </submittedName>
</protein>
<evidence type="ECO:0000256" key="7">
    <source>
        <dbReference type="SAM" id="MobiDB-lite"/>
    </source>
</evidence>
<dbReference type="InterPro" id="IPR015889">
    <property type="entry name" value="Intradiol_dOase_core"/>
</dbReference>
<comment type="cofactor">
    <cofactor evidence="1">
        <name>Fe(3+)</name>
        <dbReference type="ChEBI" id="CHEBI:29034"/>
    </cofactor>
</comment>
<evidence type="ECO:0000256" key="6">
    <source>
        <dbReference type="ARBA" id="ARBA00023004"/>
    </source>
</evidence>
<dbReference type="InterPro" id="IPR000627">
    <property type="entry name" value="Intradiol_dOase_C"/>
</dbReference>
<organism evidence="9 10">
    <name type="scientific">Candida viswanathii</name>
    <dbReference type="NCBI Taxonomy" id="5486"/>
    <lineage>
        <taxon>Eukaryota</taxon>
        <taxon>Fungi</taxon>
        <taxon>Dikarya</taxon>
        <taxon>Ascomycota</taxon>
        <taxon>Saccharomycotina</taxon>
        <taxon>Pichiomycetes</taxon>
        <taxon>Debaryomycetaceae</taxon>
        <taxon>Candida/Lodderomyces clade</taxon>
        <taxon>Candida</taxon>
    </lineage>
</organism>
<dbReference type="PANTHER" id="PTHR33711:SF7">
    <property type="entry name" value="INTRADIOL RING-CLEAVAGE DIOXYGENASES DOMAIN-CONTAINING PROTEIN-RELATED"/>
    <property type="match status" value="1"/>
</dbReference>
<evidence type="ECO:0000256" key="3">
    <source>
        <dbReference type="ARBA" id="ARBA00022723"/>
    </source>
</evidence>
<feature type="domain" description="Intradiol ring-cleavage dioxygenases" evidence="8">
    <location>
        <begin position="147"/>
        <end position="175"/>
    </location>
</feature>
<sequence>MAPTPTTTPTPVPPKGPEIGDMSDETITENTILVNSQHKNMRLLFVLNALVQHLHDFAREVRLTTEEWEEGIKFLTECGHITTDIRQEFVLLSDILGFSVLVDGISHPKPDNATLGTLLGPFHTHDAEEKEQGDSIVSEGKGEPLLIEGKLTDTNGDPIPNATIDLWHCDKDGFYDTQYEDRQEADLRGIIRTAEDGSFVIKASKPVPYPIPSDGPVGKLLKIINRHPYRPAHIHFIIEKPGYDRLITALYEKGDPFEKSDAVFGVKSKLLYTLDKVGEERAQKYGMDKDDWHLHWDFTIITEQESVDLVRKKNKEAIANNKNSPYNLVLNKNGLPEPAPLD</sequence>
<dbReference type="PANTHER" id="PTHR33711">
    <property type="entry name" value="DIOXYGENASE, PUTATIVE (AFU_ORTHOLOGUE AFUA_2G02910)-RELATED"/>
    <property type="match status" value="1"/>
</dbReference>
<dbReference type="Pfam" id="PF00775">
    <property type="entry name" value="Dioxygenase_C"/>
    <property type="match status" value="1"/>
</dbReference>
<keyword evidence="6" id="KW-0408">Iron</keyword>
<dbReference type="CDD" id="cd03461">
    <property type="entry name" value="1_2-HQD"/>
    <property type="match status" value="1"/>
</dbReference>
<keyword evidence="3" id="KW-0479">Metal-binding</keyword>
<comment type="caution">
    <text evidence="9">The sequence shown here is derived from an EMBL/GenBank/DDBJ whole genome shotgun (WGS) entry which is preliminary data.</text>
</comment>
<evidence type="ECO:0000313" key="10">
    <source>
        <dbReference type="Proteomes" id="UP000253472"/>
    </source>
</evidence>
<dbReference type="Gene3D" id="2.60.130.10">
    <property type="entry name" value="Aromatic compound dioxygenase"/>
    <property type="match status" value="1"/>
</dbReference>
<evidence type="ECO:0000313" key="9">
    <source>
        <dbReference type="EMBL" id="RCK54998.1"/>
    </source>
</evidence>
<evidence type="ECO:0000259" key="8">
    <source>
        <dbReference type="PROSITE" id="PS00083"/>
    </source>
</evidence>
<dbReference type="GO" id="GO:0018576">
    <property type="term" value="F:catechol 1,2-dioxygenase activity"/>
    <property type="evidence" value="ECO:0007669"/>
    <property type="project" value="InterPro"/>
</dbReference>
<dbReference type="InterPro" id="IPR039390">
    <property type="entry name" value="1_2-HQD/HQD"/>
</dbReference>
<gene>
    <name evidence="9" type="primary">npcC_1</name>
    <name evidence="9" type="ORF">Cantr_04251</name>
</gene>
<reference evidence="9 10" key="1">
    <citation type="submission" date="2018-06" db="EMBL/GenBank/DDBJ databases">
        <title>Whole genome sequencing of Candida tropicalis (genome annotated by CSBL at Korea University).</title>
        <authorList>
            <person name="Ahn J."/>
        </authorList>
    </citation>
    <scope>NUCLEOTIDE SEQUENCE [LARGE SCALE GENOMIC DNA]</scope>
    <source>
        <strain evidence="9 10">ATCC 20962</strain>
    </source>
</reference>
<name>A0A367XN69_9ASCO</name>
<dbReference type="Proteomes" id="UP000253472">
    <property type="component" value="Unassembled WGS sequence"/>
</dbReference>
<dbReference type="OrthoDB" id="5238185at2759"/>
<dbReference type="PROSITE" id="PS00083">
    <property type="entry name" value="INTRADIOL_DIOXYGENAS"/>
    <property type="match status" value="1"/>
</dbReference>
<keyword evidence="10" id="KW-1185">Reference proteome</keyword>
<comment type="similarity">
    <text evidence="2">Belongs to the intradiol ring-cleavage dioxygenase family.</text>
</comment>
<dbReference type="GO" id="GO:0008199">
    <property type="term" value="F:ferric iron binding"/>
    <property type="evidence" value="ECO:0007669"/>
    <property type="project" value="InterPro"/>
</dbReference>
<dbReference type="InterPro" id="IPR050770">
    <property type="entry name" value="Intradiol_RC_Dioxygenase"/>
</dbReference>
<evidence type="ECO:0000256" key="1">
    <source>
        <dbReference type="ARBA" id="ARBA00001965"/>
    </source>
</evidence>
<dbReference type="SUPFAM" id="SSF49482">
    <property type="entry name" value="Aromatic compound dioxygenase"/>
    <property type="match status" value="1"/>
</dbReference>
<keyword evidence="4 9" id="KW-0223">Dioxygenase</keyword>
<dbReference type="AlphaFoldDB" id="A0A367XN69"/>
<dbReference type="STRING" id="5486.A0A367XN69"/>
<keyword evidence="5" id="KW-0560">Oxidoreductase</keyword>